<proteinExistence type="predicted"/>
<evidence type="ECO:0000313" key="1">
    <source>
        <dbReference type="EMBL" id="OGX88452.1"/>
    </source>
</evidence>
<comment type="caution">
    <text evidence="1">The sequence shown here is derived from an EMBL/GenBank/DDBJ whole genome shotgun (WGS) entry which is preliminary data.</text>
</comment>
<dbReference type="Proteomes" id="UP000176294">
    <property type="component" value="Unassembled WGS sequence"/>
</dbReference>
<keyword evidence="2" id="KW-1185">Reference proteome</keyword>
<organism evidence="1 2">
    <name type="scientific">Hymenobacter lapidarius</name>
    <dbReference type="NCBI Taxonomy" id="1908237"/>
    <lineage>
        <taxon>Bacteria</taxon>
        <taxon>Pseudomonadati</taxon>
        <taxon>Bacteroidota</taxon>
        <taxon>Cytophagia</taxon>
        <taxon>Cytophagales</taxon>
        <taxon>Hymenobacteraceae</taxon>
        <taxon>Hymenobacter</taxon>
    </lineage>
</organism>
<protein>
    <recommendedName>
        <fullName evidence="3">Outer membrane protein beta-barrel domain-containing protein</fullName>
    </recommendedName>
</protein>
<accession>A0A1G1TC58</accession>
<dbReference type="AlphaFoldDB" id="A0A1G1TC58"/>
<reference evidence="1 2" key="1">
    <citation type="submission" date="2016-08" db="EMBL/GenBank/DDBJ databases">
        <title>Hymenobacter coccineus sp. nov., Hymenobacter lapidarius sp. nov. and Hymenobacter glacialis sp. nov., isolated from Antarctic soil.</title>
        <authorList>
            <person name="Sedlacek I."/>
            <person name="Kralova S."/>
            <person name="Kyrova K."/>
            <person name="Maslanova I."/>
            <person name="Stankova E."/>
            <person name="Vrbovska V."/>
            <person name="Nemec M."/>
            <person name="Bartak M."/>
            <person name="Svec P."/>
            <person name="Busse H.-J."/>
            <person name="Pantucek R."/>
        </authorList>
    </citation>
    <scope>NUCLEOTIDE SEQUENCE [LARGE SCALE GENOMIC DNA]</scope>
    <source>
        <strain evidence="1 2">CCM 8643</strain>
    </source>
</reference>
<evidence type="ECO:0008006" key="3">
    <source>
        <dbReference type="Google" id="ProtNLM"/>
    </source>
</evidence>
<sequence length="265" mass="30164">MLALHANAQGLQLKNYNIGYRVFDTESIGGTPITLGRFLQDPYTYQQFLDGIDYTMLSGGGGAFQWVPMLYLTAEFHKPAATSHFWRNHTVQTGLVLSNKIELSGLSIGNDEFLLSPGSQTDFTYKTNVYSLVQQQQFLGATLGLNRRFRLANRLQFLTGLHGQSSLAVVHTYKPRWDSSTFVVQTNQVLRRERKTTQLPYLKGKNYFQWQVFIPIGLEVAVYKQEVFVRLEADFGIRSNQFKGTDLASLETHGVGLWLTYQPKY</sequence>
<gene>
    <name evidence="1" type="ORF">BEN47_08930</name>
</gene>
<dbReference type="EMBL" id="MDZB01000062">
    <property type="protein sequence ID" value="OGX88452.1"/>
    <property type="molecule type" value="Genomic_DNA"/>
</dbReference>
<name>A0A1G1TC58_9BACT</name>
<evidence type="ECO:0000313" key="2">
    <source>
        <dbReference type="Proteomes" id="UP000176294"/>
    </source>
</evidence>